<dbReference type="EMBL" id="BARU01008966">
    <property type="protein sequence ID" value="GAH46444.1"/>
    <property type="molecule type" value="Genomic_DNA"/>
</dbReference>
<proteinExistence type="predicted"/>
<dbReference type="AlphaFoldDB" id="X1GXT6"/>
<protein>
    <recommendedName>
        <fullName evidence="2">DUF4139 domain-containing protein</fullName>
    </recommendedName>
</protein>
<evidence type="ECO:0000313" key="1">
    <source>
        <dbReference type="EMBL" id="GAH46444.1"/>
    </source>
</evidence>
<comment type="caution">
    <text evidence="1">The sequence shown here is derived from an EMBL/GenBank/DDBJ whole genome shotgun (WGS) entry which is preliminary data.</text>
</comment>
<evidence type="ECO:0008006" key="2">
    <source>
        <dbReference type="Google" id="ProtNLM"/>
    </source>
</evidence>
<sequence>TAEKENILGIGETQRDVTLISVLENEYDEPIKEVEIVDEIPYYFEVEEMGIDDLEIDPTKEKKEKVLEVIWEIPEIQPKEKVEIRYKLAKRINRTILEIVQNEVIAVLNTFENITPKGLEFLSHTKYINIHNRPLQQLLIVDEIPPEFNIIRTNPEALAPTGVIEKAKLKGINVQWKQKNVGVNQTLEKSYTLDYFPYLFRGKKIIVNEEGRTIFKVAKFIMPSEREMGYTVFYVIKNAKSETTDMISLMDKLPVNHTIVERTPEESQIMEQIDDEGNKIITWIVEPPSIRKSITLKVLVSGDTPPLFEMFKIFIGDKGEKEVLEKETTVRREMVKSP</sequence>
<feature type="non-terminal residue" evidence="1">
    <location>
        <position position="1"/>
    </location>
</feature>
<gene>
    <name evidence="1" type="ORF">S03H2_17390</name>
</gene>
<reference evidence="1" key="1">
    <citation type="journal article" date="2014" name="Front. Microbiol.">
        <title>High frequency of phylogenetically diverse reductive dehalogenase-homologous genes in deep subseafloor sedimentary metagenomes.</title>
        <authorList>
            <person name="Kawai M."/>
            <person name="Futagami T."/>
            <person name="Toyoda A."/>
            <person name="Takaki Y."/>
            <person name="Nishi S."/>
            <person name="Hori S."/>
            <person name="Arai W."/>
            <person name="Tsubouchi T."/>
            <person name="Morono Y."/>
            <person name="Uchiyama I."/>
            <person name="Ito T."/>
            <person name="Fujiyama A."/>
            <person name="Inagaki F."/>
            <person name="Takami H."/>
        </authorList>
    </citation>
    <scope>NUCLEOTIDE SEQUENCE</scope>
    <source>
        <strain evidence="1">Expedition CK06-06</strain>
    </source>
</reference>
<accession>X1GXT6</accession>
<name>X1GXT6_9ZZZZ</name>
<organism evidence="1">
    <name type="scientific">marine sediment metagenome</name>
    <dbReference type="NCBI Taxonomy" id="412755"/>
    <lineage>
        <taxon>unclassified sequences</taxon>
        <taxon>metagenomes</taxon>
        <taxon>ecological metagenomes</taxon>
    </lineage>
</organism>